<dbReference type="EMBL" id="PPUT01000025">
    <property type="protein sequence ID" value="RDC42814.1"/>
    <property type="molecule type" value="Genomic_DNA"/>
</dbReference>
<evidence type="ECO:0000256" key="3">
    <source>
        <dbReference type="ARBA" id="ARBA00023163"/>
    </source>
</evidence>
<feature type="transmembrane region" description="Helical" evidence="4">
    <location>
        <begin position="375"/>
        <end position="393"/>
    </location>
</feature>
<feature type="transmembrane region" description="Helical" evidence="4">
    <location>
        <begin position="219"/>
        <end position="243"/>
    </location>
</feature>
<keyword evidence="1" id="KW-0805">Transcription regulation</keyword>
<protein>
    <submittedName>
        <fullName evidence="6">LuxR family transcriptional regulator</fullName>
    </submittedName>
</protein>
<evidence type="ECO:0000313" key="6">
    <source>
        <dbReference type="EMBL" id="RDC42814.1"/>
    </source>
</evidence>
<feature type="transmembrane region" description="Helical" evidence="4">
    <location>
        <begin position="112"/>
        <end position="131"/>
    </location>
</feature>
<dbReference type="InterPro" id="IPR000792">
    <property type="entry name" value="Tscrpt_reg_LuxR_C"/>
</dbReference>
<gene>
    <name evidence="6" type="ORF">C1850_09250</name>
</gene>
<dbReference type="PANTHER" id="PTHR44688:SF16">
    <property type="entry name" value="DNA-BINDING TRANSCRIPTIONAL ACTIVATOR DEVR_DOSR"/>
    <property type="match status" value="1"/>
</dbReference>
<dbReference type="SUPFAM" id="SSF46894">
    <property type="entry name" value="C-terminal effector domain of the bipartite response regulators"/>
    <property type="match status" value="1"/>
</dbReference>
<evidence type="ECO:0000259" key="5">
    <source>
        <dbReference type="PROSITE" id="PS50043"/>
    </source>
</evidence>
<reference evidence="6 7" key="1">
    <citation type="journal article" date="2018" name="Elife">
        <title>Discovery and characterization of a prevalent human gut bacterial enzyme sufficient for the inactivation of a family of plant toxins.</title>
        <authorList>
            <person name="Koppel N."/>
            <person name="Bisanz J.E."/>
            <person name="Pandelia M.E."/>
            <person name="Turnbaugh P.J."/>
            <person name="Balskus E.P."/>
        </authorList>
    </citation>
    <scope>NUCLEOTIDE SEQUENCE [LARGE SCALE GENOMIC DNA]</scope>
    <source>
        <strain evidence="6 7">OB21 GAM 11</strain>
    </source>
</reference>
<evidence type="ECO:0000256" key="4">
    <source>
        <dbReference type="SAM" id="Phobius"/>
    </source>
</evidence>
<feature type="transmembrane region" description="Helical" evidence="4">
    <location>
        <begin position="77"/>
        <end position="100"/>
    </location>
</feature>
<evidence type="ECO:0000313" key="7">
    <source>
        <dbReference type="Proteomes" id="UP000253805"/>
    </source>
</evidence>
<dbReference type="PROSITE" id="PS50043">
    <property type="entry name" value="HTH_LUXR_2"/>
    <property type="match status" value="1"/>
</dbReference>
<feature type="transmembrane region" description="Helical" evidence="4">
    <location>
        <begin position="176"/>
        <end position="199"/>
    </location>
</feature>
<feature type="transmembrane region" description="Helical" evidence="4">
    <location>
        <begin position="345"/>
        <end position="369"/>
    </location>
</feature>
<keyword evidence="4" id="KW-0812">Transmembrane</keyword>
<keyword evidence="4" id="KW-1133">Transmembrane helix</keyword>
<evidence type="ECO:0000256" key="2">
    <source>
        <dbReference type="ARBA" id="ARBA00023125"/>
    </source>
</evidence>
<dbReference type="InterPro" id="IPR036388">
    <property type="entry name" value="WH-like_DNA-bd_sf"/>
</dbReference>
<dbReference type="InterPro" id="IPR016032">
    <property type="entry name" value="Sig_transdc_resp-reg_C-effctor"/>
</dbReference>
<feature type="transmembrane region" description="Helical" evidence="4">
    <location>
        <begin position="284"/>
        <end position="302"/>
    </location>
</feature>
<accession>A0A369NW80</accession>
<dbReference type="SMART" id="SM00421">
    <property type="entry name" value="HTH_LUXR"/>
    <property type="match status" value="1"/>
</dbReference>
<keyword evidence="3" id="KW-0804">Transcription</keyword>
<dbReference type="AlphaFoldDB" id="A0A369NW80"/>
<evidence type="ECO:0000256" key="1">
    <source>
        <dbReference type="ARBA" id="ARBA00023015"/>
    </source>
</evidence>
<dbReference type="PANTHER" id="PTHR44688">
    <property type="entry name" value="DNA-BINDING TRANSCRIPTIONAL ACTIVATOR DEVR_DOSR"/>
    <property type="match status" value="1"/>
</dbReference>
<proteinExistence type="predicted"/>
<dbReference type="PRINTS" id="PR00038">
    <property type="entry name" value="HTHLUXR"/>
</dbReference>
<sequence length="514" mass="54877">MAKLVRAWPALPYMALGALLASVYIASSGTAWLSDSETNGGNLSVLTVTTSLSAGGLMLLSTFAVPRVRSWLERPMTCLWAGAVSSLGALIVILIGPYYLSPVLPYFVIRSLFFIGGVLFGVGLGAIALRCGQLYGALPPRQVILYVAYSQFVVGASFFVVLGSPAWAPVPGGPSLAGMAAFVLLPLAAGILASFSRYIEQPTPTLVRDHSRRSLPKSFWKLLAVVFVFSCIVSSVYASTVAVSSIETILSGSRLVMLARMLLALVLAVVAVGTEGDRLNFGKLYSVVMVASVALVACLPLVTVLHTVLAQVVSLSSVVFELFLWCILAFIVFQRRTSAVIVFGYGYGAYQLGNGIGWLFGAQLLGTLFGAVGEAFAYMIMALIVLACAFLIFSEREFDRLFAPGEEGAPSLDELLMRDLAAESEGPAREDEPVRKGRFGLAIEALAADYQLSPRETDVLRCLAMGYNSSTTASKLSISWNTVRTHTRNVYGKLGVHSQQELIAMVDDVTAGEG</sequence>
<dbReference type="CDD" id="cd06170">
    <property type="entry name" value="LuxR_C_like"/>
    <property type="match status" value="1"/>
</dbReference>
<name>A0A369NW80_9ACTN</name>
<comment type="caution">
    <text evidence="6">The sequence shown here is derived from an EMBL/GenBank/DDBJ whole genome shotgun (WGS) entry which is preliminary data.</text>
</comment>
<feature type="transmembrane region" description="Helical" evidence="4">
    <location>
        <begin position="143"/>
        <end position="164"/>
    </location>
</feature>
<organism evidence="6 7">
    <name type="scientific">Adlercreutzia equolifaciens subsp. celatus</name>
    <dbReference type="NCBI Taxonomy" id="394340"/>
    <lineage>
        <taxon>Bacteria</taxon>
        <taxon>Bacillati</taxon>
        <taxon>Actinomycetota</taxon>
        <taxon>Coriobacteriia</taxon>
        <taxon>Eggerthellales</taxon>
        <taxon>Eggerthellaceae</taxon>
        <taxon>Adlercreutzia</taxon>
    </lineage>
</organism>
<dbReference type="GO" id="GO:0006355">
    <property type="term" value="P:regulation of DNA-templated transcription"/>
    <property type="evidence" value="ECO:0007669"/>
    <property type="project" value="InterPro"/>
</dbReference>
<dbReference type="Proteomes" id="UP000253805">
    <property type="component" value="Unassembled WGS sequence"/>
</dbReference>
<keyword evidence="4" id="KW-0472">Membrane</keyword>
<dbReference type="Pfam" id="PF00196">
    <property type="entry name" value="GerE"/>
    <property type="match status" value="1"/>
</dbReference>
<feature type="domain" description="HTH luxR-type" evidence="5">
    <location>
        <begin position="445"/>
        <end position="510"/>
    </location>
</feature>
<keyword evidence="2" id="KW-0238">DNA-binding</keyword>
<feature type="transmembrane region" description="Helical" evidence="4">
    <location>
        <begin position="255"/>
        <end position="272"/>
    </location>
</feature>
<dbReference type="Gene3D" id="1.10.10.10">
    <property type="entry name" value="Winged helix-like DNA-binding domain superfamily/Winged helix DNA-binding domain"/>
    <property type="match status" value="1"/>
</dbReference>
<feature type="transmembrane region" description="Helical" evidence="4">
    <location>
        <begin position="43"/>
        <end position="65"/>
    </location>
</feature>
<dbReference type="GO" id="GO:0003677">
    <property type="term" value="F:DNA binding"/>
    <property type="evidence" value="ECO:0007669"/>
    <property type="project" value="UniProtKB-KW"/>
</dbReference>
<feature type="transmembrane region" description="Helical" evidence="4">
    <location>
        <begin position="308"/>
        <end position="333"/>
    </location>
</feature>